<protein>
    <submittedName>
        <fullName evidence="1">Uncharacterized protein</fullName>
    </submittedName>
</protein>
<reference evidence="1" key="2">
    <citation type="journal article" date="2016" name="Fungal Biol.">
        <title>Ochratoxin A production by Penicillium thymicola.</title>
        <authorList>
            <person name="Nguyen H.D.T."/>
            <person name="McMullin D.R."/>
            <person name="Ponomareva E."/>
            <person name="Riley R."/>
            <person name="Pomraning K.R."/>
            <person name="Baker S.E."/>
            <person name="Seifert K.A."/>
        </authorList>
    </citation>
    <scope>NUCLEOTIDE SEQUENCE</scope>
    <source>
        <strain evidence="1">DAOM 180753</strain>
    </source>
</reference>
<dbReference type="Proteomes" id="UP001227192">
    <property type="component" value="Unassembled WGS sequence"/>
</dbReference>
<evidence type="ECO:0000313" key="1">
    <source>
        <dbReference type="EMBL" id="KAJ9483490.1"/>
    </source>
</evidence>
<gene>
    <name evidence="1" type="ORF">VN97_g9912</name>
</gene>
<keyword evidence="2" id="KW-1185">Reference proteome</keyword>
<proteinExistence type="predicted"/>
<comment type="caution">
    <text evidence="1">The sequence shown here is derived from an EMBL/GenBank/DDBJ whole genome shotgun (WGS) entry which is preliminary data.</text>
</comment>
<organism evidence="1 2">
    <name type="scientific">Penicillium thymicola</name>
    <dbReference type="NCBI Taxonomy" id="293382"/>
    <lineage>
        <taxon>Eukaryota</taxon>
        <taxon>Fungi</taxon>
        <taxon>Dikarya</taxon>
        <taxon>Ascomycota</taxon>
        <taxon>Pezizomycotina</taxon>
        <taxon>Eurotiomycetes</taxon>
        <taxon>Eurotiomycetidae</taxon>
        <taxon>Eurotiales</taxon>
        <taxon>Aspergillaceae</taxon>
        <taxon>Penicillium</taxon>
    </lineage>
</organism>
<dbReference type="EMBL" id="LACB01000426">
    <property type="protein sequence ID" value="KAJ9483490.1"/>
    <property type="molecule type" value="Genomic_DNA"/>
</dbReference>
<accession>A0AAI9T9Z1</accession>
<reference evidence="1" key="1">
    <citation type="submission" date="2015-06" db="EMBL/GenBank/DDBJ databases">
        <authorList>
            <person name="Nguyen H."/>
        </authorList>
    </citation>
    <scope>NUCLEOTIDE SEQUENCE</scope>
    <source>
        <strain evidence="1">DAOM 180753</strain>
    </source>
</reference>
<name>A0AAI9T9Z1_PENTH</name>
<evidence type="ECO:0000313" key="2">
    <source>
        <dbReference type="Proteomes" id="UP001227192"/>
    </source>
</evidence>
<sequence length="166" mass="19595">MILPLHSPYCSTIHYNSWDQYQIRHEWHRGELALGIERPISRSLPGINDLKVPDFYWHRFWKTQPERVWESEDMNFLKEMLQDYDMNFKELDYLHIPLLHGLVSQKRALELDQSLLGVAGEMLSIPVEEAIILRDRLVNSGTSLISKVYHTQPLSALRLSYLEYIS</sequence>
<dbReference type="AlphaFoldDB" id="A0AAI9T9Z1"/>